<evidence type="ECO:0000256" key="7">
    <source>
        <dbReference type="ARBA" id="ARBA00022839"/>
    </source>
</evidence>
<dbReference type="EC" id="3.1.-.-" evidence="11"/>
<keyword evidence="7 11" id="KW-0269">Exonuclease</keyword>
<gene>
    <name evidence="11" type="primary">fen</name>
    <name evidence="15" type="ORF">AC482_04340</name>
</gene>
<keyword evidence="3 11" id="KW-0479">Metal-binding</keyword>
<name>A0A0M0BPQ4_9ARCH</name>
<evidence type="ECO:0000256" key="5">
    <source>
        <dbReference type="ARBA" id="ARBA00022763"/>
    </source>
</evidence>
<keyword evidence="5 11" id="KW-0227">DNA damage</keyword>
<dbReference type="SUPFAM" id="SSF88723">
    <property type="entry name" value="PIN domain-like"/>
    <property type="match status" value="1"/>
</dbReference>
<keyword evidence="4 11" id="KW-0255">Endonuclease</keyword>
<feature type="domain" description="XPG N-terminal" evidence="14">
    <location>
        <begin position="1"/>
        <end position="102"/>
    </location>
</feature>
<evidence type="ECO:0000256" key="2">
    <source>
        <dbReference type="ARBA" id="ARBA00022722"/>
    </source>
</evidence>
<feature type="domain" description="5'-3' exonuclease" evidence="12">
    <location>
        <begin position="21"/>
        <end position="296"/>
    </location>
</feature>
<dbReference type="InterPro" id="IPR008918">
    <property type="entry name" value="HhH2"/>
</dbReference>
<dbReference type="InterPro" id="IPR006086">
    <property type="entry name" value="XPG-I_dom"/>
</dbReference>
<dbReference type="InterPro" id="IPR006085">
    <property type="entry name" value="XPG_DNA_repair_N"/>
</dbReference>
<comment type="caution">
    <text evidence="11">Lacks conserved residue(s) required for the propagation of feature annotation.</text>
</comment>
<feature type="binding site" evidence="11">
    <location>
        <position position="174"/>
    </location>
    <ligand>
        <name>Mg(2+)</name>
        <dbReference type="ChEBI" id="CHEBI:18420"/>
        <label>2</label>
    </ligand>
</feature>
<accession>A0A0M0BPQ4</accession>
<dbReference type="HAMAP" id="MF_00614">
    <property type="entry name" value="Fen"/>
    <property type="match status" value="1"/>
</dbReference>
<evidence type="ECO:0000256" key="4">
    <source>
        <dbReference type="ARBA" id="ARBA00022759"/>
    </source>
</evidence>
<keyword evidence="6 11" id="KW-0378">Hydrolase</keyword>
<dbReference type="PANTHER" id="PTHR11081">
    <property type="entry name" value="FLAP ENDONUCLEASE FAMILY MEMBER"/>
    <property type="match status" value="1"/>
</dbReference>
<dbReference type="SUPFAM" id="SSF47807">
    <property type="entry name" value="5' to 3' exonuclease, C-terminal subdomain"/>
    <property type="match status" value="1"/>
</dbReference>
<proteinExistence type="inferred from homology"/>
<dbReference type="GO" id="GO:0043137">
    <property type="term" value="P:DNA replication, removal of RNA primer"/>
    <property type="evidence" value="ECO:0007669"/>
    <property type="project" value="UniProtKB-UniRule"/>
</dbReference>
<comment type="caution">
    <text evidence="15">The sequence shown here is derived from an EMBL/GenBank/DDBJ whole genome shotgun (WGS) entry which is preliminary data.</text>
</comment>
<keyword evidence="1 11" id="KW-0235">DNA replication</keyword>
<dbReference type="Pfam" id="PF00752">
    <property type="entry name" value="XPG_N"/>
    <property type="match status" value="1"/>
</dbReference>
<evidence type="ECO:0000313" key="15">
    <source>
        <dbReference type="EMBL" id="KON30266.1"/>
    </source>
</evidence>
<dbReference type="SMART" id="SM00279">
    <property type="entry name" value="HhH2"/>
    <property type="match status" value="1"/>
</dbReference>
<evidence type="ECO:0000256" key="9">
    <source>
        <dbReference type="ARBA" id="ARBA00023204"/>
    </source>
</evidence>
<feature type="binding site" evidence="11">
    <location>
        <position position="237"/>
    </location>
    <ligand>
        <name>Mg(2+)</name>
        <dbReference type="ChEBI" id="CHEBI:18420"/>
        <label>2</label>
    </ligand>
</feature>
<dbReference type="CDD" id="cd09867">
    <property type="entry name" value="PIN_FEN1"/>
    <property type="match status" value="1"/>
</dbReference>
<dbReference type="GO" id="GO:0017108">
    <property type="term" value="F:5'-flap endonuclease activity"/>
    <property type="evidence" value="ECO:0007669"/>
    <property type="project" value="UniProtKB-UniRule"/>
</dbReference>
<dbReference type="InterPro" id="IPR023426">
    <property type="entry name" value="Flap_endonuc"/>
</dbReference>
<evidence type="ECO:0000256" key="10">
    <source>
        <dbReference type="ARBA" id="ARBA00024702"/>
    </source>
</evidence>
<evidence type="ECO:0000256" key="6">
    <source>
        <dbReference type="ARBA" id="ARBA00022801"/>
    </source>
</evidence>
<dbReference type="Proteomes" id="UP000037210">
    <property type="component" value="Unassembled WGS sequence"/>
</dbReference>
<dbReference type="Gene3D" id="3.40.50.1010">
    <property type="entry name" value="5'-nuclease"/>
    <property type="match status" value="1"/>
</dbReference>
<dbReference type="InterPro" id="IPR029060">
    <property type="entry name" value="PIN-like_dom_sf"/>
</dbReference>
<comment type="cofactor">
    <cofactor evidence="11">
        <name>Mg(2+)</name>
        <dbReference type="ChEBI" id="CHEBI:18420"/>
    </cofactor>
    <text evidence="11">Binds 2 magnesium ions per subunit. They probably participate in the reaction catalyzed by the enzyme. May bind an additional third magnesium ion after substrate binding.</text>
</comment>
<keyword evidence="2 11" id="KW-0540">Nuclease</keyword>
<reference evidence="15 16" key="1">
    <citation type="submission" date="2015-06" db="EMBL/GenBank/DDBJ databases">
        <title>New insights into the roles of widespread benthic archaea in carbon and nitrogen cycling.</title>
        <authorList>
            <person name="Lazar C.S."/>
            <person name="Baker B.J."/>
            <person name="Seitz K.W."/>
            <person name="Hyde A.S."/>
            <person name="Dick G.J."/>
            <person name="Hinrichs K.-U."/>
            <person name="Teske A.P."/>
        </authorList>
    </citation>
    <scope>NUCLEOTIDE SEQUENCE [LARGE SCALE GENOMIC DNA]</scope>
    <source>
        <strain evidence="15">DG-45</strain>
    </source>
</reference>
<sequence length="342" mass="38830">MGVLLTPIIVKRAVRLGDLRGRTLAVDAFNVLHQFLALIRSRYGTPLMDDEGRVTSHLVGLAFRTTRLVADYQIMPVFVFDGRPPVLKRREVERRRALRERAEEEYAAALERGDYDEAFSKAVMTGRLTSELVDDSKRLLDLLGIPWVQAPGEGEAQAAYMAGRGDAWAVSSRDYDSLLFGAPRLVRYVTIQGREFLPSRGAYRRLKPEVIDLEAFLGHHGITLEQLIDLAILVGTDFNDGVKGVGPKTALRLLREHGRLEEMPREVAGELPGDYEAIRRLYLHADVTGDYALRWGPLREEQIYAFLVDERSFSKRRVDTVVDRMRQFHGQRRLGTWIAEGR</sequence>
<dbReference type="Pfam" id="PF00867">
    <property type="entry name" value="XPG_I"/>
    <property type="match status" value="1"/>
</dbReference>
<comment type="similarity">
    <text evidence="11">Belongs to the XPG/RAD2 endonuclease family. FEN1 subfamily.</text>
</comment>
<dbReference type="Gene3D" id="1.10.150.20">
    <property type="entry name" value="5' to 3' exonuclease, C-terminal subdomain"/>
    <property type="match status" value="1"/>
</dbReference>
<evidence type="ECO:0000256" key="8">
    <source>
        <dbReference type="ARBA" id="ARBA00022842"/>
    </source>
</evidence>
<dbReference type="SMART" id="SM00484">
    <property type="entry name" value="XPGI"/>
    <property type="match status" value="1"/>
</dbReference>
<protein>
    <recommendedName>
        <fullName evidence="11">Flap endonuclease 1</fullName>
        <shortName evidence="11">FEN-1</shortName>
        <ecNumber evidence="11">3.1.-.-</ecNumber>
    </recommendedName>
    <alternativeName>
        <fullName evidence="11">Flap structure-specific endonuclease 1</fullName>
    </alternativeName>
</protein>
<feature type="binding site" evidence="11">
    <location>
        <position position="153"/>
    </location>
    <ligand>
        <name>Mg(2+)</name>
        <dbReference type="ChEBI" id="CHEBI:18420"/>
        <label>1</label>
    </ligand>
</feature>
<evidence type="ECO:0000259" key="12">
    <source>
        <dbReference type="SMART" id="SM00475"/>
    </source>
</evidence>
<evidence type="ECO:0000259" key="13">
    <source>
        <dbReference type="SMART" id="SM00484"/>
    </source>
</evidence>
<evidence type="ECO:0000256" key="1">
    <source>
        <dbReference type="ARBA" id="ARBA00022705"/>
    </source>
</evidence>
<dbReference type="InterPro" id="IPR019973">
    <property type="entry name" value="Flap_endonuc_arc"/>
</dbReference>
<feature type="binding site" evidence="11">
    <location>
        <position position="81"/>
    </location>
    <ligand>
        <name>Mg(2+)</name>
        <dbReference type="ChEBI" id="CHEBI:18420"/>
        <label>1</label>
    </ligand>
</feature>
<evidence type="ECO:0000313" key="16">
    <source>
        <dbReference type="Proteomes" id="UP000037210"/>
    </source>
</evidence>
<keyword evidence="8 11" id="KW-0460">Magnesium</keyword>
<dbReference type="GO" id="GO:0006281">
    <property type="term" value="P:DNA repair"/>
    <property type="evidence" value="ECO:0007669"/>
    <property type="project" value="UniProtKB-UniRule"/>
</dbReference>
<evidence type="ECO:0000259" key="14">
    <source>
        <dbReference type="SMART" id="SM00485"/>
    </source>
</evidence>
<organism evidence="15 16">
    <name type="scientific">miscellaneous Crenarchaeota group-15 archaeon DG-45</name>
    <dbReference type="NCBI Taxonomy" id="1685127"/>
    <lineage>
        <taxon>Archaea</taxon>
        <taxon>Candidatus Bathyarchaeota</taxon>
        <taxon>MCG-15</taxon>
    </lineage>
</organism>
<dbReference type="CDD" id="cd09903">
    <property type="entry name" value="H3TH_FEN1-Arc"/>
    <property type="match status" value="1"/>
</dbReference>
<comment type="subunit">
    <text evidence="11">Interacts with PCNA. PCNA stimulates the nuclease activity without altering cleavage specificity.</text>
</comment>
<evidence type="ECO:0000256" key="3">
    <source>
        <dbReference type="ARBA" id="ARBA00022723"/>
    </source>
</evidence>
<feature type="domain" description="XPG-I" evidence="13">
    <location>
        <begin position="141"/>
        <end position="222"/>
    </location>
</feature>
<dbReference type="FunFam" id="3.40.50.1010:FF:000016">
    <property type="entry name" value="Flap endonuclease 1"/>
    <property type="match status" value="1"/>
</dbReference>
<feature type="binding site" evidence="11">
    <location>
        <position position="155"/>
    </location>
    <ligand>
        <name>Mg(2+)</name>
        <dbReference type="ChEBI" id="CHEBI:18420"/>
        <label>1</label>
    </ligand>
</feature>
<evidence type="ECO:0000256" key="11">
    <source>
        <dbReference type="HAMAP-Rule" id="MF_00614"/>
    </source>
</evidence>
<dbReference type="EMBL" id="LFWZ01000036">
    <property type="protein sequence ID" value="KON30266.1"/>
    <property type="molecule type" value="Genomic_DNA"/>
</dbReference>
<comment type="function">
    <text evidence="10">Structure-specific nuclease with 5'-flap endonuclease and 5'-3' exonuclease activities involved in DNA replication and repair. During DNA replication, cleaves the 5'-overhanging flap structure that is generated by displacement synthesis when DNA polymerase encounters the 5'-end of a downstream Okazaki fragment. Binds the unpaired 3'-DNA end and kinks the DNA to facilitate 5' cleavage specificity. Cleaves one nucleotide into the double-stranded DNA from the junction in flap DNA, leaving a nick for ligation. Also involved in the base excision repair (BER) pathway. Acts as a genome stabilization factor that prevents flaps from equilibrating into structures that lead to duplications and deletions. Also possesses 5'-3' exonuclease activity on nicked or gapped double-stranded DNA.</text>
</comment>
<dbReference type="InterPro" id="IPR002421">
    <property type="entry name" value="5-3_exonuclease"/>
</dbReference>
<dbReference type="GO" id="GO:0000287">
    <property type="term" value="F:magnesium ion binding"/>
    <property type="evidence" value="ECO:0007669"/>
    <property type="project" value="UniProtKB-UniRule"/>
</dbReference>
<dbReference type="SMART" id="SM00475">
    <property type="entry name" value="53EXOc"/>
    <property type="match status" value="1"/>
</dbReference>
<dbReference type="NCBIfam" id="TIGR03674">
    <property type="entry name" value="fen_arch"/>
    <property type="match status" value="1"/>
</dbReference>
<feature type="region of interest" description="Interaction with PCNA" evidence="11">
    <location>
        <begin position="330"/>
        <end position="338"/>
    </location>
</feature>
<dbReference type="SMART" id="SM00485">
    <property type="entry name" value="XPGN"/>
    <property type="match status" value="1"/>
</dbReference>
<dbReference type="PANTHER" id="PTHR11081:SF9">
    <property type="entry name" value="FLAP ENDONUCLEASE 1"/>
    <property type="match status" value="1"/>
</dbReference>
<keyword evidence="9 11" id="KW-0234">DNA repair</keyword>
<dbReference type="InterPro" id="IPR006084">
    <property type="entry name" value="XPG/Rad2"/>
</dbReference>
<dbReference type="GO" id="GO:0003677">
    <property type="term" value="F:DNA binding"/>
    <property type="evidence" value="ECO:0007669"/>
    <property type="project" value="UniProtKB-UniRule"/>
</dbReference>
<dbReference type="AlphaFoldDB" id="A0A0M0BPQ4"/>
<comment type="function">
    <text evidence="11">Structure-specific nuclease with 5'-flap endonuclease and 5'-3' exonuclease activities involved in DNA replication and repair. During DNA replication, cleaves the 5'-overhanging flap structure that is generated by displacement synthesis when DNA polymerase encounters the 5'-end of a downstream Okazaki fragment. Binds the unpaired 3'-DNA end and kinks the DNA to facilitate 5' cleavage specificity. Cleaves one nucleotide into the double-stranded DNA from the junction in flap DNA, leaving a nick for ligation. Also involved in the base excision repair (BER) pathway. Acts as a genome stabilization factor that prevents flaps from equilibrating into structurs that lead to duplications and deletions. Also possesses 5'-3' exonuclease activity on nicked or gapped double-stranded DNA.</text>
</comment>
<dbReference type="GO" id="GO:0008409">
    <property type="term" value="F:5'-3' exonuclease activity"/>
    <property type="evidence" value="ECO:0007669"/>
    <property type="project" value="UniProtKB-UniRule"/>
</dbReference>
<dbReference type="InterPro" id="IPR036279">
    <property type="entry name" value="5-3_exonuclease_C_sf"/>
</dbReference>
<dbReference type="PATRIC" id="fig|1685127.3.peg.1184"/>
<dbReference type="PRINTS" id="PR00853">
    <property type="entry name" value="XPGRADSUPER"/>
</dbReference>
<feature type="binding site" evidence="11">
    <location>
        <position position="27"/>
    </location>
    <ligand>
        <name>Mg(2+)</name>
        <dbReference type="ChEBI" id="CHEBI:18420"/>
        <label>1</label>
    </ligand>
</feature>
<feature type="binding site" evidence="11">
    <location>
        <position position="176"/>
    </location>
    <ligand>
        <name>Mg(2+)</name>
        <dbReference type="ChEBI" id="CHEBI:18420"/>
        <label>2</label>
    </ligand>
</feature>